<protein>
    <submittedName>
        <fullName evidence="2">Uncharacterized protein</fullName>
    </submittedName>
</protein>
<dbReference type="EMBL" id="MU853240">
    <property type="protein sequence ID" value="KAK4120177.1"/>
    <property type="molecule type" value="Genomic_DNA"/>
</dbReference>
<sequence>MQYLCDLFSRFQGVAAPRSRCAACWRPRTSISRIKSEILERPKIPHRPARQSRQPTPTTTTSCNKFARLGGYWVRKPPDSFDVLKKRQGTPGPARFWGSGIKSLAARPTSATKLRGPERKLLYDSDCKSC</sequence>
<evidence type="ECO:0000313" key="3">
    <source>
        <dbReference type="Proteomes" id="UP001302602"/>
    </source>
</evidence>
<proteinExistence type="predicted"/>
<reference evidence="2" key="2">
    <citation type="submission" date="2023-05" db="EMBL/GenBank/DDBJ databases">
        <authorList>
            <consortium name="Lawrence Berkeley National Laboratory"/>
            <person name="Steindorff A."/>
            <person name="Hensen N."/>
            <person name="Bonometti L."/>
            <person name="Westerberg I."/>
            <person name="Brannstrom I.O."/>
            <person name="Guillou S."/>
            <person name="Cros-Aarteil S."/>
            <person name="Calhoun S."/>
            <person name="Haridas S."/>
            <person name="Kuo A."/>
            <person name="Mondo S."/>
            <person name="Pangilinan J."/>
            <person name="Riley R."/>
            <person name="Labutti K."/>
            <person name="Andreopoulos B."/>
            <person name="Lipzen A."/>
            <person name="Chen C."/>
            <person name="Yanf M."/>
            <person name="Daum C."/>
            <person name="Ng V."/>
            <person name="Clum A."/>
            <person name="Ohm R."/>
            <person name="Martin F."/>
            <person name="Silar P."/>
            <person name="Natvig D."/>
            <person name="Lalanne C."/>
            <person name="Gautier V."/>
            <person name="Ament-Velasquez S.L."/>
            <person name="Kruys A."/>
            <person name="Hutchinson M.I."/>
            <person name="Powell A.J."/>
            <person name="Barry K."/>
            <person name="Miller A.N."/>
            <person name="Grigoriev I.V."/>
            <person name="Debuchy R."/>
            <person name="Gladieux P."/>
            <person name="Thoren M.H."/>
            <person name="Johannesson H."/>
        </authorList>
    </citation>
    <scope>NUCLEOTIDE SEQUENCE</scope>
    <source>
        <strain evidence="2">CBS 731.68</strain>
    </source>
</reference>
<reference evidence="2" key="1">
    <citation type="journal article" date="2023" name="Mol. Phylogenet. Evol.">
        <title>Genome-scale phylogeny and comparative genomics of the fungal order Sordariales.</title>
        <authorList>
            <person name="Hensen N."/>
            <person name="Bonometti L."/>
            <person name="Westerberg I."/>
            <person name="Brannstrom I.O."/>
            <person name="Guillou S."/>
            <person name="Cros-Aarteil S."/>
            <person name="Calhoun S."/>
            <person name="Haridas S."/>
            <person name="Kuo A."/>
            <person name="Mondo S."/>
            <person name="Pangilinan J."/>
            <person name="Riley R."/>
            <person name="LaButti K."/>
            <person name="Andreopoulos B."/>
            <person name="Lipzen A."/>
            <person name="Chen C."/>
            <person name="Yan M."/>
            <person name="Daum C."/>
            <person name="Ng V."/>
            <person name="Clum A."/>
            <person name="Steindorff A."/>
            <person name="Ohm R.A."/>
            <person name="Martin F."/>
            <person name="Silar P."/>
            <person name="Natvig D.O."/>
            <person name="Lalanne C."/>
            <person name="Gautier V."/>
            <person name="Ament-Velasquez S.L."/>
            <person name="Kruys A."/>
            <person name="Hutchinson M.I."/>
            <person name="Powell A.J."/>
            <person name="Barry K."/>
            <person name="Miller A.N."/>
            <person name="Grigoriev I.V."/>
            <person name="Debuchy R."/>
            <person name="Gladieux P."/>
            <person name="Hiltunen Thoren M."/>
            <person name="Johannesson H."/>
        </authorList>
    </citation>
    <scope>NUCLEOTIDE SEQUENCE</scope>
    <source>
        <strain evidence="2">CBS 731.68</strain>
    </source>
</reference>
<dbReference type="Proteomes" id="UP001302602">
    <property type="component" value="Unassembled WGS sequence"/>
</dbReference>
<evidence type="ECO:0000256" key="1">
    <source>
        <dbReference type="SAM" id="MobiDB-lite"/>
    </source>
</evidence>
<dbReference type="RefSeq" id="XP_062643948.1">
    <property type="nucleotide sequence ID" value="XM_062786029.1"/>
</dbReference>
<evidence type="ECO:0000313" key="2">
    <source>
        <dbReference type="EMBL" id="KAK4120177.1"/>
    </source>
</evidence>
<name>A0AAN6TT25_9PEZI</name>
<comment type="caution">
    <text evidence="2">The sequence shown here is derived from an EMBL/GenBank/DDBJ whole genome shotgun (WGS) entry which is preliminary data.</text>
</comment>
<feature type="compositionally biased region" description="Low complexity" evidence="1">
    <location>
        <begin position="51"/>
        <end position="61"/>
    </location>
</feature>
<gene>
    <name evidence="2" type="ORF">N657DRAFT_161748</name>
</gene>
<keyword evidence="3" id="KW-1185">Reference proteome</keyword>
<dbReference type="GeneID" id="87822795"/>
<feature type="region of interest" description="Disordered" evidence="1">
    <location>
        <begin position="41"/>
        <end position="61"/>
    </location>
</feature>
<organism evidence="2 3">
    <name type="scientific">Parathielavia appendiculata</name>
    <dbReference type="NCBI Taxonomy" id="2587402"/>
    <lineage>
        <taxon>Eukaryota</taxon>
        <taxon>Fungi</taxon>
        <taxon>Dikarya</taxon>
        <taxon>Ascomycota</taxon>
        <taxon>Pezizomycotina</taxon>
        <taxon>Sordariomycetes</taxon>
        <taxon>Sordariomycetidae</taxon>
        <taxon>Sordariales</taxon>
        <taxon>Chaetomiaceae</taxon>
        <taxon>Parathielavia</taxon>
    </lineage>
</organism>
<accession>A0AAN6TT25</accession>
<dbReference type="AlphaFoldDB" id="A0AAN6TT25"/>